<keyword evidence="1" id="KW-0732">Signal</keyword>
<feature type="chain" id="PRO_5002063623" evidence="1">
    <location>
        <begin position="20"/>
        <end position="60"/>
    </location>
</feature>
<feature type="signal peptide" evidence="1">
    <location>
        <begin position="1"/>
        <end position="19"/>
    </location>
</feature>
<reference evidence="2" key="1">
    <citation type="submission" date="2014-09" db="EMBL/GenBank/DDBJ databases">
        <authorList>
            <person name="Magalhaes I.L.F."/>
            <person name="Oliveira U."/>
            <person name="Santos F.R."/>
            <person name="Vidigal T.H.D.A."/>
            <person name="Brescovit A.D."/>
            <person name="Santos A.J."/>
        </authorList>
    </citation>
    <scope>NUCLEOTIDE SEQUENCE</scope>
    <source>
        <tissue evidence="2">Shoot tissue taken approximately 20 cm above the soil surface</tissue>
    </source>
</reference>
<reference evidence="2" key="2">
    <citation type="journal article" date="2015" name="Data Brief">
        <title>Shoot transcriptome of the giant reed, Arundo donax.</title>
        <authorList>
            <person name="Barrero R.A."/>
            <person name="Guerrero F.D."/>
            <person name="Moolhuijzen P."/>
            <person name="Goolsby J.A."/>
            <person name="Tidwell J."/>
            <person name="Bellgard S.E."/>
            <person name="Bellgard M.I."/>
        </authorList>
    </citation>
    <scope>NUCLEOTIDE SEQUENCE</scope>
    <source>
        <tissue evidence="2">Shoot tissue taken approximately 20 cm above the soil surface</tissue>
    </source>
</reference>
<dbReference type="AlphaFoldDB" id="A0A0A9D121"/>
<proteinExistence type="predicted"/>
<sequence>MSYRLWLLTFLVLIGSKYGRMVTRIKRHFGCDRICSCIFSPLSTLHNNGGYSKNVFSTQL</sequence>
<protein>
    <submittedName>
        <fullName evidence="2">Uncharacterized protein</fullName>
    </submittedName>
</protein>
<dbReference type="EMBL" id="GBRH01216359">
    <property type="protein sequence ID" value="JAD81536.1"/>
    <property type="molecule type" value="Transcribed_RNA"/>
</dbReference>
<evidence type="ECO:0000313" key="2">
    <source>
        <dbReference type="EMBL" id="JAD81536.1"/>
    </source>
</evidence>
<name>A0A0A9D121_ARUDO</name>
<organism evidence="2">
    <name type="scientific">Arundo donax</name>
    <name type="common">Giant reed</name>
    <name type="synonym">Donax arundinaceus</name>
    <dbReference type="NCBI Taxonomy" id="35708"/>
    <lineage>
        <taxon>Eukaryota</taxon>
        <taxon>Viridiplantae</taxon>
        <taxon>Streptophyta</taxon>
        <taxon>Embryophyta</taxon>
        <taxon>Tracheophyta</taxon>
        <taxon>Spermatophyta</taxon>
        <taxon>Magnoliopsida</taxon>
        <taxon>Liliopsida</taxon>
        <taxon>Poales</taxon>
        <taxon>Poaceae</taxon>
        <taxon>PACMAD clade</taxon>
        <taxon>Arundinoideae</taxon>
        <taxon>Arundineae</taxon>
        <taxon>Arundo</taxon>
    </lineage>
</organism>
<accession>A0A0A9D121</accession>
<evidence type="ECO:0000256" key="1">
    <source>
        <dbReference type="SAM" id="SignalP"/>
    </source>
</evidence>